<dbReference type="InterPro" id="IPR036291">
    <property type="entry name" value="NAD(P)-bd_dom_sf"/>
</dbReference>
<dbReference type="Gene3D" id="3.40.50.720">
    <property type="entry name" value="NAD(P)-binding Rossmann-like Domain"/>
    <property type="match status" value="1"/>
</dbReference>
<comment type="similarity">
    <text evidence="2">Belongs to the LDH/MDH superfamily. LDH family.</text>
</comment>
<dbReference type="PROSITE" id="PS00064">
    <property type="entry name" value="L_LDH"/>
    <property type="match status" value="1"/>
</dbReference>
<sequence length="399" mass="43598">MSQKSMTSRIAILGSGEVGSTIAYSLILNPVAGEILLVDPKEEVRDAQVQDLSDATFHGNTSTQVRAGTHKEAGQCDIVVITAGAAQKKGESRTDLVGRNLKILSSAIDDMKPFREDTIIVLVSNPVDILTYFAQKFSGLPKHQVIGSGTFLDSARLRGILAQKCGVAASSIDAYVLGEHGDSQMVIGGVPLELALPDASIDKAAIAEDTKKKAAAIMESKGATAYGIGGVTSSICKSILFDQCNIRPISHYQDDMNVCLSMPVIIGRKGIVRQIPLKLNDGEKKELEQSAKSLREIIDDVEKEQSKEDGLIDPTQHYQYLLRCPHVPPDTPSTFVSKSCGYDSCTTIQQQFDSAHTRHWVSHYGQDMYLDHSTPYKDHTCMDGWRDGRTFWRNITDLP</sequence>
<evidence type="ECO:0000256" key="3">
    <source>
        <dbReference type="ARBA" id="ARBA00012967"/>
    </source>
</evidence>
<keyword evidence="4 6" id="KW-0560">Oxidoreductase</keyword>
<dbReference type="Gene3D" id="3.90.110.10">
    <property type="entry name" value="Lactate dehydrogenase/glycoside hydrolase, family 4, C-terminal"/>
    <property type="match status" value="1"/>
</dbReference>
<comment type="caution">
    <text evidence="9">The sequence shown here is derived from an EMBL/GenBank/DDBJ whole genome shotgun (WGS) entry which is preliminary data.</text>
</comment>
<dbReference type="InterPro" id="IPR001557">
    <property type="entry name" value="L-lactate/malate_DH"/>
</dbReference>
<dbReference type="Pfam" id="PF02866">
    <property type="entry name" value="Ldh_1_C"/>
    <property type="match status" value="1"/>
</dbReference>
<dbReference type="SUPFAM" id="SSF56327">
    <property type="entry name" value="LDH C-terminal domain-like"/>
    <property type="match status" value="1"/>
</dbReference>
<dbReference type="GO" id="GO:0004459">
    <property type="term" value="F:L-lactate dehydrogenase (NAD+) activity"/>
    <property type="evidence" value="ECO:0007669"/>
    <property type="project" value="UniProtKB-EC"/>
</dbReference>
<gene>
    <name evidence="9" type="ORF">AWRI4620_LOCUS2781</name>
</gene>
<dbReference type="Pfam" id="PF00056">
    <property type="entry name" value="Ldh_1_N"/>
    <property type="match status" value="1"/>
</dbReference>
<dbReference type="GO" id="GO:0006089">
    <property type="term" value="P:lactate metabolic process"/>
    <property type="evidence" value="ECO:0007669"/>
    <property type="project" value="TreeGrafter"/>
</dbReference>
<dbReference type="Proteomes" id="UP000745764">
    <property type="component" value="Unassembled WGS sequence"/>
</dbReference>
<evidence type="ECO:0000256" key="2">
    <source>
        <dbReference type="ARBA" id="ARBA00006054"/>
    </source>
</evidence>
<dbReference type="EMBL" id="CAINUL010000003">
    <property type="protein sequence ID" value="CAD0108526.1"/>
    <property type="molecule type" value="Genomic_DNA"/>
</dbReference>
<organism evidence="9 10">
    <name type="scientific">Aureobasidium uvarum</name>
    <dbReference type="NCBI Taxonomy" id="2773716"/>
    <lineage>
        <taxon>Eukaryota</taxon>
        <taxon>Fungi</taxon>
        <taxon>Dikarya</taxon>
        <taxon>Ascomycota</taxon>
        <taxon>Pezizomycotina</taxon>
        <taxon>Dothideomycetes</taxon>
        <taxon>Dothideomycetidae</taxon>
        <taxon>Dothideales</taxon>
        <taxon>Saccotheciaceae</taxon>
        <taxon>Aureobasidium</taxon>
    </lineage>
</organism>
<protein>
    <recommendedName>
        <fullName evidence="3 6">L-lactate dehydrogenase</fullName>
        <ecNumber evidence="3 6">1.1.1.27</ecNumber>
    </recommendedName>
</protein>
<dbReference type="PANTHER" id="PTHR43128:SF16">
    <property type="entry name" value="L-LACTATE DEHYDROGENASE"/>
    <property type="match status" value="1"/>
</dbReference>
<evidence type="ECO:0000313" key="9">
    <source>
        <dbReference type="EMBL" id="CAD0108526.1"/>
    </source>
</evidence>
<reference evidence="9" key="1">
    <citation type="submission" date="2020-06" db="EMBL/GenBank/DDBJ databases">
        <authorList>
            <person name="Onetto C."/>
        </authorList>
    </citation>
    <scope>NUCLEOTIDE SEQUENCE</scope>
</reference>
<dbReference type="AlphaFoldDB" id="A0A9N8KBA6"/>
<dbReference type="InterPro" id="IPR018177">
    <property type="entry name" value="L-lactate_DH_AS"/>
</dbReference>
<dbReference type="EC" id="1.1.1.27" evidence="3 6"/>
<proteinExistence type="inferred from homology"/>
<evidence type="ECO:0000256" key="4">
    <source>
        <dbReference type="ARBA" id="ARBA00023002"/>
    </source>
</evidence>
<dbReference type="PANTHER" id="PTHR43128">
    <property type="entry name" value="L-2-HYDROXYCARBOXYLATE DEHYDROGENASE (NAD(P)(+))"/>
    <property type="match status" value="1"/>
</dbReference>
<evidence type="ECO:0000256" key="6">
    <source>
        <dbReference type="RuleBase" id="RU000496"/>
    </source>
</evidence>
<dbReference type="InterPro" id="IPR022383">
    <property type="entry name" value="Lactate/malate_DH_C"/>
</dbReference>
<dbReference type="CDD" id="cd00300">
    <property type="entry name" value="LDH_like"/>
    <property type="match status" value="1"/>
</dbReference>
<evidence type="ECO:0000256" key="5">
    <source>
        <dbReference type="ARBA" id="ARBA00023027"/>
    </source>
</evidence>
<keyword evidence="10" id="KW-1185">Reference proteome</keyword>
<feature type="domain" description="Lactate/malate dehydrogenase N-terminal" evidence="7">
    <location>
        <begin position="9"/>
        <end position="147"/>
    </location>
</feature>
<dbReference type="SUPFAM" id="SSF51735">
    <property type="entry name" value="NAD(P)-binding Rossmann-fold domains"/>
    <property type="match status" value="1"/>
</dbReference>
<accession>A0A9N8KBA6</accession>
<dbReference type="OrthoDB" id="6270329at2759"/>
<evidence type="ECO:0000259" key="7">
    <source>
        <dbReference type="Pfam" id="PF00056"/>
    </source>
</evidence>
<evidence type="ECO:0000259" key="8">
    <source>
        <dbReference type="Pfam" id="PF02866"/>
    </source>
</evidence>
<keyword evidence="5 6" id="KW-0520">NAD</keyword>
<comment type="pathway">
    <text evidence="1 6">Fermentation; pyruvate fermentation to lactate; (S)-lactate from pyruvate: step 1/1.</text>
</comment>
<evidence type="ECO:0000256" key="1">
    <source>
        <dbReference type="ARBA" id="ARBA00004843"/>
    </source>
</evidence>
<name>A0A9N8KBA6_9PEZI</name>
<evidence type="ECO:0000313" key="10">
    <source>
        <dbReference type="Proteomes" id="UP000745764"/>
    </source>
</evidence>
<feature type="domain" description="Lactate/malate dehydrogenase C-terminal" evidence="8">
    <location>
        <begin position="150"/>
        <end position="304"/>
    </location>
</feature>
<dbReference type="PRINTS" id="PR00086">
    <property type="entry name" value="LLDHDRGNASE"/>
</dbReference>
<dbReference type="InterPro" id="IPR001236">
    <property type="entry name" value="Lactate/malate_DH_N"/>
</dbReference>
<dbReference type="InterPro" id="IPR015955">
    <property type="entry name" value="Lactate_DH/Glyco_Ohase_4_C"/>
</dbReference>
<comment type="catalytic activity">
    <reaction evidence="6">
        <text>(S)-lactate + NAD(+) = pyruvate + NADH + H(+)</text>
        <dbReference type="Rhea" id="RHEA:23444"/>
        <dbReference type="ChEBI" id="CHEBI:15361"/>
        <dbReference type="ChEBI" id="CHEBI:15378"/>
        <dbReference type="ChEBI" id="CHEBI:16651"/>
        <dbReference type="ChEBI" id="CHEBI:57540"/>
        <dbReference type="ChEBI" id="CHEBI:57945"/>
        <dbReference type="EC" id="1.1.1.27"/>
    </reaction>
</comment>